<sequence>MKRSFFLVALTLAFIAVNAQAQKFPGLDPSPTDKVFYPGNVPLSDLRGGDYVPAKVKLVYSRPQLKGRDMMGKIANGKMWRMGANEANEITFYQDVTIGGKKVSAGTYSLFAIPSADKWTFVLHSKLNTWGNFALKNSTEVARVDGPVSKSDDSIEALSMMFKEVDGGLHLMVGWQNTIAEMPIMM</sequence>
<keyword evidence="1" id="KW-0732">Signal</keyword>
<dbReference type="Pfam" id="PF11138">
    <property type="entry name" value="DUF2911"/>
    <property type="match status" value="1"/>
</dbReference>
<dbReference type="OrthoDB" id="195456at2"/>
<evidence type="ECO:0000313" key="3">
    <source>
        <dbReference type="Proteomes" id="UP000095552"/>
    </source>
</evidence>
<comment type="caution">
    <text evidence="2">The sequence shown here is derived from an EMBL/GenBank/DDBJ whole genome shotgun (WGS) entry which is preliminary data.</text>
</comment>
<dbReference type="RefSeq" id="WP_069835951.1">
    <property type="nucleotide sequence ID" value="NZ_MDGQ01000005.1"/>
</dbReference>
<feature type="chain" id="PRO_5009185720" description="Asparagine synthetase B" evidence="1">
    <location>
        <begin position="22"/>
        <end position="186"/>
    </location>
</feature>
<dbReference type="Proteomes" id="UP000095552">
    <property type="component" value="Unassembled WGS sequence"/>
</dbReference>
<evidence type="ECO:0000313" key="2">
    <source>
        <dbReference type="EMBL" id="OEK04446.1"/>
    </source>
</evidence>
<dbReference type="EMBL" id="MDGQ01000005">
    <property type="protein sequence ID" value="OEK04446.1"/>
    <property type="molecule type" value="Genomic_DNA"/>
</dbReference>
<keyword evidence="3" id="KW-1185">Reference proteome</keyword>
<protein>
    <recommendedName>
        <fullName evidence="4">Asparagine synthetase B</fullName>
    </recommendedName>
</protein>
<reference evidence="2 3" key="1">
    <citation type="submission" date="2016-08" db="EMBL/GenBank/DDBJ databases">
        <title>Draft genome of Fabibacter sp. strain SK-8.</title>
        <authorList>
            <person name="Wong S.-K."/>
            <person name="Hamasaki K."/>
            <person name="Yoshizawa S."/>
        </authorList>
    </citation>
    <scope>NUCLEOTIDE SEQUENCE [LARGE SCALE GENOMIC DNA]</scope>
    <source>
        <strain evidence="2 3">SK-8</strain>
    </source>
</reference>
<gene>
    <name evidence="2" type="ORF">BFP71_13300</name>
</gene>
<evidence type="ECO:0008006" key="4">
    <source>
        <dbReference type="Google" id="ProtNLM"/>
    </source>
</evidence>
<dbReference type="InterPro" id="IPR021314">
    <property type="entry name" value="DUF2911"/>
</dbReference>
<accession>A0A1E5SZA5</accession>
<organism evidence="2 3">
    <name type="scientific">Roseivirga misakiensis</name>
    <dbReference type="NCBI Taxonomy" id="1563681"/>
    <lineage>
        <taxon>Bacteria</taxon>
        <taxon>Pseudomonadati</taxon>
        <taxon>Bacteroidota</taxon>
        <taxon>Cytophagia</taxon>
        <taxon>Cytophagales</taxon>
        <taxon>Roseivirgaceae</taxon>
        <taxon>Roseivirga</taxon>
    </lineage>
</organism>
<feature type="signal peptide" evidence="1">
    <location>
        <begin position="1"/>
        <end position="21"/>
    </location>
</feature>
<dbReference type="AlphaFoldDB" id="A0A1E5SZA5"/>
<name>A0A1E5SZA5_9BACT</name>
<proteinExistence type="predicted"/>
<dbReference type="STRING" id="1563681.BFP71_13300"/>
<evidence type="ECO:0000256" key="1">
    <source>
        <dbReference type="SAM" id="SignalP"/>
    </source>
</evidence>